<feature type="binding site" evidence="2">
    <location>
        <position position="222"/>
    </location>
    <ligand>
        <name>Zn(2+)</name>
        <dbReference type="ChEBI" id="CHEBI:29105"/>
        <label>1</label>
        <note>catalytic</note>
    </ligand>
</feature>
<evidence type="ECO:0000256" key="1">
    <source>
        <dbReference type="PIRSR" id="PIRSR001359-1"/>
    </source>
</evidence>
<proteinExistence type="predicted"/>
<dbReference type="AlphaFoldDB" id="A0A0G1L8C2"/>
<keyword evidence="2" id="KW-0862">Zinc</keyword>
<evidence type="ECO:0000313" key="4">
    <source>
        <dbReference type="Proteomes" id="UP000033966"/>
    </source>
</evidence>
<reference evidence="3 4" key="1">
    <citation type="journal article" date="2015" name="Nature">
        <title>rRNA introns, odd ribosomes, and small enigmatic genomes across a large radiation of phyla.</title>
        <authorList>
            <person name="Brown C.T."/>
            <person name="Hug L.A."/>
            <person name="Thomas B.C."/>
            <person name="Sharon I."/>
            <person name="Castelle C.J."/>
            <person name="Singh A."/>
            <person name="Wilkins M.J."/>
            <person name="Williams K.H."/>
            <person name="Banfield J.F."/>
        </authorList>
    </citation>
    <scope>NUCLEOTIDE SEQUENCE [LARGE SCALE GENOMIC DNA]</scope>
</reference>
<feature type="binding site" evidence="2">
    <location>
        <position position="141"/>
    </location>
    <ligand>
        <name>Zn(2+)</name>
        <dbReference type="ChEBI" id="CHEBI:29105"/>
        <label>2</label>
    </ligand>
</feature>
<dbReference type="InterPro" id="IPR000771">
    <property type="entry name" value="FBA_II"/>
</dbReference>
<dbReference type="PIRSF" id="PIRSF001359">
    <property type="entry name" value="F_bP_aldolase_II"/>
    <property type="match status" value="1"/>
</dbReference>
<dbReference type="EMBL" id="LCKF01000005">
    <property type="protein sequence ID" value="KKT92170.1"/>
    <property type="molecule type" value="Genomic_DNA"/>
</dbReference>
<accession>A0A0G1L8C2</accession>
<comment type="caution">
    <text evidence="3">The sequence shown here is derived from an EMBL/GenBank/DDBJ whole genome shotgun (WGS) entry which is preliminary data.</text>
</comment>
<feature type="binding site" evidence="2">
    <location>
        <position position="192"/>
    </location>
    <ligand>
        <name>Zn(2+)</name>
        <dbReference type="ChEBI" id="CHEBI:29105"/>
        <label>1</label>
        <note>catalytic</note>
    </ligand>
</feature>
<dbReference type="Pfam" id="PF01116">
    <property type="entry name" value="F_bP_aldolase"/>
    <property type="match status" value="1"/>
</dbReference>
<name>A0A0G1L8C2_9BACT</name>
<dbReference type="GO" id="GO:0005975">
    <property type="term" value="P:carbohydrate metabolic process"/>
    <property type="evidence" value="ECO:0007669"/>
    <property type="project" value="InterPro"/>
</dbReference>
<keyword evidence="2" id="KW-0479">Metal-binding</keyword>
<evidence type="ECO:0000256" key="2">
    <source>
        <dbReference type="PIRSR" id="PIRSR001359-3"/>
    </source>
</evidence>
<dbReference type="PANTHER" id="PTHR30304:SF0">
    <property type="entry name" value="D-TAGATOSE-1,6-BISPHOSPHATE ALDOLASE SUBUNIT GATY-RELATED"/>
    <property type="match status" value="1"/>
</dbReference>
<organism evidence="3 4">
    <name type="scientific">Candidatus Jorgensenbacteria bacterium GW2011_GWA2_45_13</name>
    <dbReference type="NCBI Taxonomy" id="1618662"/>
    <lineage>
        <taxon>Bacteria</taxon>
        <taxon>Candidatus Joergenseniibacteriota</taxon>
    </lineage>
</organism>
<gene>
    <name evidence="3" type="ORF">UW92_C0005G0017</name>
</gene>
<comment type="cofactor">
    <cofactor evidence="2">
        <name>Zn(2+)</name>
        <dbReference type="ChEBI" id="CHEBI:29105"/>
    </cofactor>
    <text evidence="2">Binds 2 Zn(2+) ions per subunit. One is catalytic and the other provides a structural contribution.</text>
</comment>
<dbReference type="GO" id="GO:0008270">
    <property type="term" value="F:zinc ion binding"/>
    <property type="evidence" value="ECO:0007669"/>
    <property type="project" value="InterPro"/>
</dbReference>
<dbReference type="Proteomes" id="UP000033966">
    <property type="component" value="Unassembled WGS sequence"/>
</dbReference>
<evidence type="ECO:0000313" key="3">
    <source>
        <dbReference type="EMBL" id="KKT92170.1"/>
    </source>
</evidence>
<feature type="binding site" evidence="2">
    <location>
        <position position="109"/>
    </location>
    <ligand>
        <name>Zn(2+)</name>
        <dbReference type="ChEBI" id="CHEBI:29105"/>
        <label>2</label>
    </ligand>
</feature>
<dbReference type="GO" id="GO:0016832">
    <property type="term" value="F:aldehyde-lyase activity"/>
    <property type="evidence" value="ECO:0007669"/>
    <property type="project" value="InterPro"/>
</dbReference>
<dbReference type="InterPro" id="IPR013785">
    <property type="entry name" value="Aldolase_TIM"/>
</dbReference>
<protein>
    <submittedName>
        <fullName evidence="3">Tagatose-bisphosphate aldolase</fullName>
    </submittedName>
</protein>
<dbReference type="Gene3D" id="3.20.20.70">
    <property type="entry name" value="Aldolase class I"/>
    <property type="match status" value="1"/>
</dbReference>
<dbReference type="InterPro" id="IPR050246">
    <property type="entry name" value="Class_II_FBP_aldolase"/>
</dbReference>
<feature type="active site" description="Proton donor" evidence="1">
    <location>
        <position position="87"/>
    </location>
</feature>
<feature type="binding site" evidence="2">
    <location>
        <position position="88"/>
    </location>
    <ligand>
        <name>Zn(2+)</name>
        <dbReference type="ChEBI" id="CHEBI:29105"/>
        <label>1</label>
        <note>catalytic</note>
    </ligand>
</feature>
<sequence length="299" mass="32954">MRTLIKTLKIAEEKKVALGHFNIAGFEQLQAVVNVARRLDLPVIIGVSEGEREYLGVRRVRDLADSYNAEYGNPNAKWGFWLFVNADHTHDLQKAENAASAGFDAVLFDGGKLPFEEDIEETKKAVALVKGKNKHALVEGEMGYIGTSSEVWDKLPEGAAIEEKDLTKSEDAKKFVEATGVDMLAPAVGNVHGMFKNASNPRINIKRIGEIKKATGVPLVLHGGSGIEDEDFISAIEAGINIVHISTEIRRAWRESLDAALKGEPDEVAPYHLMPKVIEAMERVIEDRLRLFNKLGNES</sequence>
<dbReference type="SUPFAM" id="SSF51569">
    <property type="entry name" value="Aldolase"/>
    <property type="match status" value="1"/>
</dbReference>
<dbReference type="PANTHER" id="PTHR30304">
    <property type="entry name" value="D-TAGATOSE-1,6-BISPHOSPHATE ALDOLASE"/>
    <property type="match status" value="1"/>
</dbReference>